<evidence type="ECO:0000256" key="3">
    <source>
        <dbReference type="ARBA" id="ARBA00022840"/>
    </source>
</evidence>
<dbReference type="InterPro" id="IPR052708">
    <property type="entry name" value="PxpC"/>
</dbReference>
<keyword evidence="2" id="KW-0378">Hydrolase</keyword>
<evidence type="ECO:0000313" key="5">
    <source>
        <dbReference type="EMBL" id="SVD85409.1"/>
    </source>
</evidence>
<dbReference type="PANTHER" id="PTHR43309">
    <property type="entry name" value="5-OXOPROLINASE SUBUNIT C"/>
    <property type="match status" value="1"/>
</dbReference>
<dbReference type="AlphaFoldDB" id="A0A382YR13"/>
<dbReference type="Pfam" id="PF02626">
    <property type="entry name" value="CT_A_B"/>
    <property type="match status" value="1"/>
</dbReference>
<keyword evidence="1" id="KW-0547">Nucleotide-binding</keyword>
<feature type="domain" description="Carboxyltransferase" evidence="4">
    <location>
        <begin position="26"/>
        <end position="66"/>
    </location>
</feature>
<dbReference type="EMBL" id="UINC01177653">
    <property type="protein sequence ID" value="SVD85409.1"/>
    <property type="molecule type" value="Genomic_DNA"/>
</dbReference>
<evidence type="ECO:0000256" key="2">
    <source>
        <dbReference type="ARBA" id="ARBA00022801"/>
    </source>
</evidence>
<accession>A0A382YR13</accession>
<evidence type="ECO:0000256" key="1">
    <source>
        <dbReference type="ARBA" id="ARBA00022741"/>
    </source>
</evidence>
<organism evidence="5">
    <name type="scientific">marine metagenome</name>
    <dbReference type="NCBI Taxonomy" id="408172"/>
    <lineage>
        <taxon>unclassified sequences</taxon>
        <taxon>metagenomes</taxon>
        <taxon>ecological metagenomes</taxon>
    </lineage>
</organism>
<proteinExistence type="predicted"/>
<name>A0A382YR13_9ZZZZ</name>
<dbReference type="GO" id="GO:0016787">
    <property type="term" value="F:hydrolase activity"/>
    <property type="evidence" value="ECO:0007669"/>
    <property type="project" value="UniProtKB-KW"/>
</dbReference>
<dbReference type="InterPro" id="IPR003778">
    <property type="entry name" value="CT_A_B"/>
</dbReference>
<keyword evidence="3" id="KW-0067">ATP-binding</keyword>
<protein>
    <recommendedName>
        <fullName evidence="4">Carboxyltransferase domain-containing protein</fullName>
    </recommendedName>
</protein>
<dbReference type="GO" id="GO:0005524">
    <property type="term" value="F:ATP binding"/>
    <property type="evidence" value="ECO:0007669"/>
    <property type="project" value="UniProtKB-KW"/>
</dbReference>
<feature type="non-terminal residue" evidence="5">
    <location>
        <position position="71"/>
    </location>
</feature>
<dbReference type="PANTHER" id="PTHR43309:SF3">
    <property type="entry name" value="5-OXOPROLINASE SUBUNIT C"/>
    <property type="match status" value="1"/>
</dbReference>
<reference evidence="5" key="1">
    <citation type="submission" date="2018-05" db="EMBL/GenBank/DDBJ databases">
        <authorList>
            <person name="Lanie J.A."/>
            <person name="Ng W.-L."/>
            <person name="Kazmierczak K.M."/>
            <person name="Andrzejewski T.M."/>
            <person name="Davidsen T.M."/>
            <person name="Wayne K.J."/>
            <person name="Tettelin H."/>
            <person name="Glass J.I."/>
            <person name="Rusch D."/>
            <person name="Podicherti R."/>
            <person name="Tsui H.-C.T."/>
            <person name="Winkler M.E."/>
        </authorList>
    </citation>
    <scope>NUCLEOTIDE SEQUENCE</scope>
</reference>
<evidence type="ECO:0000259" key="4">
    <source>
        <dbReference type="Pfam" id="PF02626"/>
    </source>
</evidence>
<gene>
    <name evidence="5" type="ORF">METZ01_LOCUS438263</name>
</gene>
<sequence>MKGLEVISSGLMTTIQDLGRRGWTQIGVPVSGAADPFSAALANFLLGKDINSPVLECTLSGPKLKLLIDQQ</sequence>